<dbReference type="InterPro" id="IPR007554">
    <property type="entry name" value="Glycerophosphate_synth"/>
</dbReference>
<evidence type="ECO:0000256" key="7">
    <source>
        <dbReference type="SAM" id="Phobius"/>
    </source>
</evidence>
<reference evidence="8" key="2">
    <citation type="submission" date="2015-01" db="EMBL/GenBank/DDBJ databases">
        <authorList>
            <person name="Xiang T."/>
            <person name="Song Y."/>
            <person name="Huang L."/>
            <person name="Wang B."/>
            <person name="Wu P."/>
        </authorList>
    </citation>
    <scope>NUCLEOTIDE SEQUENCE</scope>
    <source>
        <strain evidence="8">K 1a</strain>
    </source>
</reference>
<reference evidence="9" key="1">
    <citation type="journal article" date="2014" name="DNA Res.">
        <title>A complete view of the genetic diversity of the Escherichia coli O-antigen biosynthesis gene cluster.</title>
        <authorList>
            <person name="Iguchi A."/>
            <person name="Iyoda S."/>
            <person name="Kikuchi T."/>
            <person name="Ogura Y."/>
            <person name="Katsura K."/>
            <person name="Ohnishi M."/>
            <person name="Hayashi T."/>
            <person name="Thomson N.R."/>
        </authorList>
    </citation>
    <scope>NUCLEOTIDE SEQUENCE</scope>
    <source>
        <strain evidence="9">K1a</strain>
    </source>
</reference>
<evidence type="ECO:0000256" key="4">
    <source>
        <dbReference type="ARBA" id="ARBA00022679"/>
    </source>
</evidence>
<dbReference type="EMBL" id="KP710590">
    <property type="protein sequence ID" value="AJR19373.1"/>
    <property type="molecule type" value="Genomic_DNA"/>
</dbReference>
<dbReference type="Gene3D" id="3.40.50.11820">
    <property type="match status" value="1"/>
</dbReference>
<protein>
    <submittedName>
        <fullName evidence="8">CDP-glycerol:poly(Glycerophosphate) glycerophosphotransferase</fullName>
    </submittedName>
    <submittedName>
        <fullName evidence="9">Putative glycerophosphotransferase</fullName>
    </submittedName>
</protein>
<dbReference type="Gene3D" id="3.40.50.12580">
    <property type="match status" value="1"/>
</dbReference>
<dbReference type="GO" id="GO:0047355">
    <property type="term" value="F:CDP-glycerol glycerophosphotransferase activity"/>
    <property type="evidence" value="ECO:0007669"/>
    <property type="project" value="InterPro"/>
</dbReference>
<dbReference type="RefSeq" id="WP_040090289.1">
    <property type="nucleotide sequence ID" value="NZ_CAJSJY010000042.1"/>
</dbReference>
<sequence>MHKFQTLFWSVIFNILSLLFFLFPLKRNRVIFNSAENKNFNYNSRYLFEFLKNYNNEYEIYFVINDADLRAKLSIEHGGKYFITTYSLKSCFLIMRSKFWIISTFESPYVCFVRHHRRIVFHLGHGIPLKAIGQLAKFPTKLKLKLQKILRIRPITHALCYSEEYKTNMSAIFNSDFIEYVPLGQPRNDSIVLKDSVETGKLIKESILNVPSFDKAILYSPTWRPYDKARFFPFADLEANELNSILSQTKTMLFLRGHPFFESFCPDSFENLSNIHWLNNDVIDDITSHLPFFDKIITDYSSIFIDYLCVNKPIGFLQYDYQQYDDMVGFATDDREIFCGVKIESSDDFISFIIDQDDSWMPERLKIARLLNIKNSGNSLENKMFLDSLRKK</sequence>
<dbReference type="InterPro" id="IPR051612">
    <property type="entry name" value="Teichoic_Acid_Biosynth"/>
</dbReference>
<dbReference type="Pfam" id="PF04464">
    <property type="entry name" value="Glyphos_transf"/>
    <property type="match status" value="1"/>
</dbReference>
<accession>A0A0A8J2Z2</accession>
<dbReference type="InterPro" id="IPR043149">
    <property type="entry name" value="TagF_N"/>
</dbReference>
<evidence type="ECO:0000313" key="9">
    <source>
        <dbReference type="EMBL" id="BAQ00759.1"/>
    </source>
</evidence>
<keyword evidence="6 7" id="KW-0472">Membrane</keyword>
<dbReference type="PANTHER" id="PTHR37316:SF3">
    <property type="entry name" value="TEICHOIC ACID GLYCEROL-PHOSPHATE TRANSFERASE"/>
    <property type="match status" value="1"/>
</dbReference>
<evidence type="ECO:0000256" key="2">
    <source>
        <dbReference type="ARBA" id="ARBA00010488"/>
    </source>
</evidence>
<gene>
    <name evidence="8" type="primary">tagF</name>
</gene>
<keyword evidence="4 9" id="KW-0808">Transferase</keyword>
<keyword evidence="7" id="KW-1133">Transmembrane helix</keyword>
<dbReference type="EMBL" id="AB811608">
    <property type="protein sequence ID" value="BAQ00759.1"/>
    <property type="molecule type" value="Genomic_DNA"/>
</dbReference>
<evidence type="ECO:0000256" key="1">
    <source>
        <dbReference type="ARBA" id="ARBA00004202"/>
    </source>
</evidence>
<dbReference type="InterPro" id="IPR043148">
    <property type="entry name" value="TagF_C"/>
</dbReference>
<dbReference type="GO" id="GO:0019350">
    <property type="term" value="P:teichoic acid biosynthetic process"/>
    <property type="evidence" value="ECO:0007669"/>
    <property type="project" value="UniProtKB-KW"/>
</dbReference>
<dbReference type="GO" id="GO:0005886">
    <property type="term" value="C:plasma membrane"/>
    <property type="evidence" value="ECO:0007669"/>
    <property type="project" value="UniProtKB-SubCell"/>
</dbReference>
<keyword evidence="3" id="KW-1003">Cell membrane</keyword>
<evidence type="ECO:0000313" key="8">
    <source>
        <dbReference type="EMBL" id="AJR19373.1"/>
    </source>
</evidence>
<keyword evidence="7" id="KW-0812">Transmembrane</keyword>
<proteinExistence type="inferred from homology"/>
<comment type="similarity">
    <text evidence="2">Belongs to the CDP-glycerol glycerophosphotransferase family.</text>
</comment>
<comment type="subcellular location">
    <subcellularLocation>
        <location evidence="1">Cell membrane</location>
        <topology evidence="1">Peripheral membrane protein</topology>
    </subcellularLocation>
</comment>
<feature type="transmembrane region" description="Helical" evidence="7">
    <location>
        <begin position="6"/>
        <end position="25"/>
    </location>
</feature>
<dbReference type="PANTHER" id="PTHR37316">
    <property type="entry name" value="TEICHOIC ACID GLYCEROL-PHOSPHATE PRIMASE"/>
    <property type="match status" value="1"/>
</dbReference>
<keyword evidence="5" id="KW-0777">Teichoic acid biosynthesis</keyword>
<organism evidence="9">
    <name type="scientific">Escherichia coli</name>
    <dbReference type="NCBI Taxonomy" id="562"/>
    <lineage>
        <taxon>Bacteria</taxon>
        <taxon>Pseudomonadati</taxon>
        <taxon>Pseudomonadota</taxon>
        <taxon>Gammaproteobacteria</taxon>
        <taxon>Enterobacterales</taxon>
        <taxon>Enterobacteriaceae</taxon>
        <taxon>Escherichia</taxon>
    </lineage>
</organism>
<reference evidence="8" key="3">
    <citation type="journal article" date="2016" name="PLoS ONE">
        <title>Comparison of O-Antigen Gene Clusters of All O-Serogroups of Escherichia coli and Proposal for Adopting a New Nomenclature for O-Typing.</title>
        <authorList>
            <person name="DebRoy C."/>
            <person name="Fratamico P.M."/>
            <person name="Yan X."/>
            <person name="Baranzoni G."/>
            <person name="Liu Y."/>
            <person name="Needleman D.S."/>
            <person name="Tebbs R."/>
            <person name="O'Connell C.D."/>
            <person name="Allred A."/>
            <person name="Swimley M."/>
            <person name="Mwangi M."/>
            <person name="Kapur V."/>
            <person name="Raygoza Garay J.A."/>
            <person name="Roberts E.L."/>
            <person name="Katani R."/>
        </authorList>
    </citation>
    <scope>NUCLEOTIDE SEQUENCE</scope>
    <source>
        <strain evidence="8">K 1a</strain>
    </source>
</reference>
<dbReference type="AlphaFoldDB" id="A0A0A8J2Z2"/>
<evidence type="ECO:0000256" key="3">
    <source>
        <dbReference type="ARBA" id="ARBA00022475"/>
    </source>
</evidence>
<evidence type="ECO:0000256" key="5">
    <source>
        <dbReference type="ARBA" id="ARBA00022944"/>
    </source>
</evidence>
<evidence type="ECO:0000256" key="6">
    <source>
        <dbReference type="ARBA" id="ARBA00023136"/>
    </source>
</evidence>
<name>A0A0A8J2Z2_ECOLX</name>
<dbReference type="PATRIC" id="fig|562.7964.peg.1860"/>